<evidence type="ECO:0000313" key="4">
    <source>
        <dbReference type="Proteomes" id="UP001595891"/>
    </source>
</evidence>
<dbReference type="InterPro" id="IPR012312">
    <property type="entry name" value="Hemerythrin-like"/>
</dbReference>
<feature type="domain" description="Hemerythrin-like" evidence="2">
    <location>
        <begin position="27"/>
        <end position="182"/>
    </location>
</feature>
<organism evidence="3 4">
    <name type="scientific">Sphaerisporangium corydalis</name>
    <dbReference type="NCBI Taxonomy" id="1441875"/>
    <lineage>
        <taxon>Bacteria</taxon>
        <taxon>Bacillati</taxon>
        <taxon>Actinomycetota</taxon>
        <taxon>Actinomycetes</taxon>
        <taxon>Streptosporangiales</taxon>
        <taxon>Streptosporangiaceae</taxon>
        <taxon>Sphaerisporangium</taxon>
    </lineage>
</organism>
<accession>A0ABV9ERF7</accession>
<dbReference type="Proteomes" id="UP001595891">
    <property type="component" value="Unassembled WGS sequence"/>
</dbReference>
<sequence>MEAPKHGTTMETPTEPADRLTAFGNQLIEVHIWLREELARLRENVDSHLDPSLDTPFDGLGQRPTELRAHCLAFCSALNRHHLGEDGGAFLVLGERFPPLRPVLEELSRDHHIVTGILRRVEELVDGLGTRTHPEVGRGVRAEGDGRGGHADVVRGVRAELDGLAALLESHFVYEEKRIVAALNAMGVPAWDDSRPDFLMTNPSPSEQDEQR</sequence>
<dbReference type="Gene3D" id="1.20.120.520">
    <property type="entry name" value="nmb1532 protein domain like"/>
    <property type="match status" value="1"/>
</dbReference>
<comment type="caution">
    <text evidence="3">The sequence shown here is derived from an EMBL/GenBank/DDBJ whole genome shotgun (WGS) entry which is preliminary data.</text>
</comment>
<gene>
    <name evidence="3" type="ORF">ACFO8L_31300</name>
</gene>
<keyword evidence="4" id="KW-1185">Reference proteome</keyword>
<dbReference type="RefSeq" id="WP_262846536.1">
    <property type="nucleotide sequence ID" value="NZ_JANZYP010000047.1"/>
</dbReference>
<evidence type="ECO:0000313" key="3">
    <source>
        <dbReference type="EMBL" id="MFC4590619.1"/>
    </source>
</evidence>
<evidence type="ECO:0000259" key="2">
    <source>
        <dbReference type="Pfam" id="PF01814"/>
    </source>
</evidence>
<evidence type="ECO:0000256" key="1">
    <source>
        <dbReference type="SAM" id="MobiDB-lite"/>
    </source>
</evidence>
<dbReference type="EMBL" id="JBHSFN010000024">
    <property type="protein sequence ID" value="MFC4590619.1"/>
    <property type="molecule type" value="Genomic_DNA"/>
</dbReference>
<feature type="region of interest" description="Disordered" evidence="1">
    <location>
        <begin position="193"/>
        <end position="212"/>
    </location>
</feature>
<proteinExistence type="predicted"/>
<reference evidence="4" key="1">
    <citation type="journal article" date="2019" name="Int. J. Syst. Evol. Microbiol.">
        <title>The Global Catalogue of Microorganisms (GCM) 10K type strain sequencing project: providing services to taxonomists for standard genome sequencing and annotation.</title>
        <authorList>
            <consortium name="The Broad Institute Genomics Platform"/>
            <consortium name="The Broad Institute Genome Sequencing Center for Infectious Disease"/>
            <person name="Wu L."/>
            <person name="Ma J."/>
        </authorList>
    </citation>
    <scope>NUCLEOTIDE SEQUENCE [LARGE SCALE GENOMIC DNA]</scope>
    <source>
        <strain evidence="4">CCUG 49560</strain>
    </source>
</reference>
<dbReference type="Pfam" id="PF01814">
    <property type="entry name" value="Hemerythrin"/>
    <property type="match status" value="1"/>
</dbReference>
<protein>
    <submittedName>
        <fullName evidence="3">Hemerythrin domain-containing protein</fullName>
    </submittedName>
</protein>
<name>A0ABV9ERF7_9ACTN</name>